<reference evidence="4" key="1">
    <citation type="submission" date="2020-06" db="EMBL/GenBank/DDBJ databases">
        <authorList>
            <person name="Li T."/>
            <person name="Hu X."/>
            <person name="Zhang T."/>
            <person name="Song X."/>
            <person name="Zhang H."/>
            <person name="Dai N."/>
            <person name="Sheng W."/>
            <person name="Hou X."/>
            <person name="Wei L."/>
        </authorList>
    </citation>
    <scope>NUCLEOTIDE SEQUENCE</scope>
    <source>
        <strain evidence="4">G02</strain>
        <tissue evidence="4">Leaf</tissue>
    </source>
</reference>
<protein>
    <submittedName>
        <fullName evidence="4">GDSL esterase/lipase CPRD49</fullName>
    </submittedName>
</protein>
<evidence type="ECO:0000259" key="3">
    <source>
        <dbReference type="Pfam" id="PF13472"/>
    </source>
</evidence>
<feature type="domain" description="SGNH hydrolase-type esterase" evidence="3">
    <location>
        <begin position="11"/>
        <end position="197"/>
    </location>
</feature>
<reference evidence="4" key="2">
    <citation type="journal article" date="2024" name="Plant">
        <title>Genomic evolution and insights into agronomic trait innovations of Sesamum species.</title>
        <authorList>
            <person name="Miao H."/>
            <person name="Wang L."/>
            <person name="Qu L."/>
            <person name="Liu H."/>
            <person name="Sun Y."/>
            <person name="Le M."/>
            <person name="Wang Q."/>
            <person name="Wei S."/>
            <person name="Zheng Y."/>
            <person name="Lin W."/>
            <person name="Duan Y."/>
            <person name="Cao H."/>
            <person name="Xiong S."/>
            <person name="Wang X."/>
            <person name="Wei L."/>
            <person name="Li C."/>
            <person name="Ma Q."/>
            <person name="Ju M."/>
            <person name="Zhao R."/>
            <person name="Li G."/>
            <person name="Mu C."/>
            <person name="Tian Q."/>
            <person name="Mei H."/>
            <person name="Zhang T."/>
            <person name="Gao T."/>
            <person name="Zhang H."/>
        </authorList>
    </citation>
    <scope>NUCLEOTIDE SEQUENCE</scope>
    <source>
        <strain evidence="4">G02</strain>
    </source>
</reference>
<dbReference type="PANTHER" id="PTHR14209">
    <property type="entry name" value="ISOAMYL ACETATE-HYDROLYZING ESTERASE 1"/>
    <property type="match status" value="1"/>
</dbReference>
<comment type="similarity">
    <text evidence="1">Belongs to the 'GDSL' lipolytic enzyme family.</text>
</comment>
<dbReference type="FunFam" id="3.40.50.1110:FF:000002">
    <property type="entry name" value="isoamyl acetate-hydrolyzing esterase 1 homolog"/>
    <property type="match status" value="1"/>
</dbReference>
<gene>
    <name evidence="4" type="ORF">Sradi_5518100</name>
</gene>
<dbReference type="GO" id="GO:0016787">
    <property type="term" value="F:hydrolase activity"/>
    <property type="evidence" value="ECO:0007669"/>
    <property type="project" value="UniProtKB-KW"/>
</dbReference>
<name>A0AAW2LBA1_SESRA</name>
<accession>A0AAW2LBA1</accession>
<dbReference type="CDD" id="cd01838">
    <property type="entry name" value="Isoamyl_acetate_hydrolase_like"/>
    <property type="match status" value="1"/>
</dbReference>
<dbReference type="InterPro" id="IPR036514">
    <property type="entry name" value="SGNH_hydro_sf"/>
</dbReference>
<proteinExistence type="inferred from homology"/>
<dbReference type="AlphaFoldDB" id="A0AAW2LBA1"/>
<dbReference type="Gene3D" id="3.40.50.1110">
    <property type="entry name" value="SGNH hydrolase"/>
    <property type="match status" value="1"/>
</dbReference>
<evidence type="ECO:0000313" key="4">
    <source>
        <dbReference type="EMBL" id="KAL0316399.1"/>
    </source>
</evidence>
<comment type="caution">
    <text evidence="4">The sequence shown here is derived from an EMBL/GenBank/DDBJ whole genome shotgun (WGS) entry which is preliminary data.</text>
</comment>
<evidence type="ECO:0000256" key="2">
    <source>
        <dbReference type="ARBA" id="ARBA00022801"/>
    </source>
</evidence>
<sequence length="279" mass="30762">MVGPGRPKFVLFGSSMVQMGYNAGGWSAVLADLYARKADVLLRGYSGWNSRMALQALDRIFPKDAAVQPSLVVVYFGGNDATNPHPSGLGGHVPLPEYVDNMKKIIVHLKSLSDKTRIICLSSPPVNEAKVREFYGKGVDDQALTNEACRIYSEALVELCKELDVEAINIWAAFQQRDDWASACLVDGIHLSAEGSKVVVAEILKVLKKVNWEPSLYWLSMPAEFPEDSPYYVVRLMVKLPKMLLIIFLLGTCSGSISSPSPIQGKNWLQDNGRKDDSL</sequence>
<dbReference type="InterPro" id="IPR013830">
    <property type="entry name" value="SGNH_hydro"/>
</dbReference>
<evidence type="ECO:0000256" key="1">
    <source>
        <dbReference type="ARBA" id="ARBA00008668"/>
    </source>
</evidence>
<dbReference type="SUPFAM" id="SSF52266">
    <property type="entry name" value="SGNH hydrolase"/>
    <property type="match status" value="1"/>
</dbReference>
<dbReference type="PANTHER" id="PTHR14209:SF10">
    <property type="entry name" value="SGNH HYDROLASE-TYPE ESTERASE DOMAIN-CONTAINING PROTEIN"/>
    <property type="match status" value="1"/>
</dbReference>
<dbReference type="Pfam" id="PF13472">
    <property type="entry name" value="Lipase_GDSL_2"/>
    <property type="match status" value="1"/>
</dbReference>
<dbReference type="EMBL" id="JACGWJ010000025">
    <property type="protein sequence ID" value="KAL0316399.1"/>
    <property type="molecule type" value="Genomic_DNA"/>
</dbReference>
<organism evidence="4">
    <name type="scientific">Sesamum radiatum</name>
    <name type="common">Black benniseed</name>
    <dbReference type="NCBI Taxonomy" id="300843"/>
    <lineage>
        <taxon>Eukaryota</taxon>
        <taxon>Viridiplantae</taxon>
        <taxon>Streptophyta</taxon>
        <taxon>Embryophyta</taxon>
        <taxon>Tracheophyta</taxon>
        <taxon>Spermatophyta</taxon>
        <taxon>Magnoliopsida</taxon>
        <taxon>eudicotyledons</taxon>
        <taxon>Gunneridae</taxon>
        <taxon>Pentapetalae</taxon>
        <taxon>asterids</taxon>
        <taxon>lamiids</taxon>
        <taxon>Lamiales</taxon>
        <taxon>Pedaliaceae</taxon>
        <taxon>Sesamum</taxon>
    </lineage>
</organism>
<dbReference type="InterPro" id="IPR045136">
    <property type="entry name" value="Iah1-like"/>
</dbReference>
<keyword evidence="2" id="KW-0378">Hydrolase</keyword>